<evidence type="ECO:0000313" key="1">
    <source>
        <dbReference type="Proteomes" id="UP000887579"/>
    </source>
</evidence>
<dbReference type="Proteomes" id="UP000887579">
    <property type="component" value="Unplaced"/>
</dbReference>
<dbReference type="WBParaSite" id="ES5_v2.g29637.t1">
    <property type="protein sequence ID" value="ES5_v2.g29637.t1"/>
    <property type="gene ID" value="ES5_v2.g29637"/>
</dbReference>
<sequence length="209" mass="23332">KTARAPIERPVHTKAYARDRIHLRSDIPIRPEDEIKEGPHVNFDHQVTVRGGGGEIFPNTDVTLYDLGLLEEIRRNLLAMGIQRLKKIQQNIIPLILHGKTDIVAYAQTGNGKTLSYLIPLVNNLVVENRRNPSSKRKPTVAILLQNHETATQVYKIANKIAQGLDLNVIPAMGHNNMASEVSKLRHVGGDMVIGTTGRFIQYVSEKKV</sequence>
<organism evidence="1 2">
    <name type="scientific">Panagrolaimus sp. ES5</name>
    <dbReference type="NCBI Taxonomy" id="591445"/>
    <lineage>
        <taxon>Eukaryota</taxon>
        <taxon>Metazoa</taxon>
        <taxon>Ecdysozoa</taxon>
        <taxon>Nematoda</taxon>
        <taxon>Chromadorea</taxon>
        <taxon>Rhabditida</taxon>
        <taxon>Tylenchina</taxon>
        <taxon>Panagrolaimomorpha</taxon>
        <taxon>Panagrolaimoidea</taxon>
        <taxon>Panagrolaimidae</taxon>
        <taxon>Panagrolaimus</taxon>
    </lineage>
</organism>
<accession>A0AC34GJ21</accession>
<protein>
    <submittedName>
        <fullName evidence="2">DEAD/DEAH box helicase domain-containing protein</fullName>
    </submittedName>
</protein>
<evidence type="ECO:0000313" key="2">
    <source>
        <dbReference type="WBParaSite" id="ES5_v2.g29637.t1"/>
    </source>
</evidence>
<name>A0AC34GJ21_9BILA</name>
<proteinExistence type="predicted"/>
<reference evidence="2" key="1">
    <citation type="submission" date="2022-11" db="UniProtKB">
        <authorList>
            <consortium name="WormBaseParasite"/>
        </authorList>
    </citation>
    <scope>IDENTIFICATION</scope>
</reference>